<dbReference type="PANTHER" id="PTHR23513:SF6">
    <property type="entry name" value="MAJOR FACILITATOR SUPERFAMILY ASSOCIATED DOMAIN-CONTAINING PROTEIN"/>
    <property type="match status" value="1"/>
</dbReference>
<dbReference type="Gene3D" id="1.20.1250.20">
    <property type="entry name" value="MFS general substrate transporter like domains"/>
    <property type="match status" value="1"/>
</dbReference>
<feature type="transmembrane region" description="Helical" evidence="7">
    <location>
        <begin position="359"/>
        <end position="379"/>
    </location>
</feature>
<feature type="transmembrane region" description="Helical" evidence="7">
    <location>
        <begin position="181"/>
        <end position="201"/>
    </location>
</feature>
<dbReference type="CDD" id="cd06173">
    <property type="entry name" value="MFS_MefA_like"/>
    <property type="match status" value="1"/>
</dbReference>
<feature type="transmembrane region" description="Helical" evidence="7">
    <location>
        <begin position="326"/>
        <end position="347"/>
    </location>
</feature>
<feature type="domain" description="Major facilitator superfamily (MFS) profile" evidence="8">
    <location>
        <begin position="22"/>
        <end position="411"/>
    </location>
</feature>
<feature type="transmembrane region" description="Helical" evidence="7">
    <location>
        <begin position="25"/>
        <end position="49"/>
    </location>
</feature>
<feature type="transmembrane region" description="Helical" evidence="7">
    <location>
        <begin position="222"/>
        <end position="246"/>
    </location>
</feature>
<feature type="transmembrane region" description="Helical" evidence="7">
    <location>
        <begin position="301"/>
        <end position="320"/>
    </location>
</feature>
<dbReference type="InterPro" id="IPR036259">
    <property type="entry name" value="MFS_trans_sf"/>
</dbReference>
<keyword evidence="4 7" id="KW-0812">Transmembrane</keyword>
<dbReference type="Proteomes" id="UP000602532">
    <property type="component" value="Unassembled WGS sequence"/>
</dbReference>
<keyword evidence="6 7" id="KW-0472">Membrane</keyword>
<feature type="transmembrane region" description="Helical" evidence="7">
    <location>
        <begin position="55"/>
        <end position="76"/>
    </location>
</feature>
<dbReference type="EMBL" id="JACSPM010000001">
    <property type="protein sequence ID" value="MBD8022746.1"/>
    <property type="molecule type" value="Genomic_DNA"/>
</dbReference>
<evidence type="ECO:0000313" key="10">
    <source>
        <dbReference type="Proteomes" id="UP000602532"/>
    </source>
</evidence>
<dbReference type="RefSeq" id="WP_191764439.1">
    <property type="nucleotide sequence ID" value="NZ_JACSPM010000001.1"/>
</dbReference>
<comment type="caution">
    <text evidence="9">The sequence shown here is derived from an EMBL/GenBank/DDBJ whole genome shotgun (WGS) entry which is preliminary data.</text>
</comment>
<evidence type="ECO:0000256" key="1">
    <source>
        <dbReference type="ARBA" id="ARBA00004651"/>
    </source>
</evidence>
<feature type="transmembrane region" description="Helical" evidence="7">
    <location>
        <begin position="385"/>
        <end position="405"/>
    </location>
</feature>
<feature type="transmembrane region" description="Helical" evidence="7">
    <location>
        <begin position="88"/>
        <end position="108"/>
    </location>
</feature>
<keyword evidence="10" id="KW-1185">Reference proteome</keyword>
<evidence type="ECO:0000259" key="8">
    <source>
        <dbReference type="PROSITE" id="PS50850"/>
    </source>
</evidence>
<proteinExistence type="predicted"/>
<gene>
    <name evidence="9" type="ORF">H9622_03975</name>
</gene>
<keyword evidence="2" id="KW-0813">Transport</keyword>
<keyword evidence="3" id="KW-1003">Cell membrane</keyword>
<evidence type="ECO:0000256" key="7">
    <source>
        <dbReference type="SAM" id="Phobius"/>
    </source>
</evidence>
<sequence length="431" mass="44971">MTAAAEAPRSWGGSLGAFRHRSYTIFWFGALISSTGTWLGNLTVPYVLYQQTQSAVWVGLAAAAQFGPAFILAPLGGSLADTRDRRKLLLWTQAGLGVIALLMWAQWASGLHEPLLLILLLTCFGVLNGMNNPAWQSLVNDLVPREDVTSAVTLNSLQFNLARAIGPALGGVLLATLGATWAFFFNALSFAIVVVSLLFVRRHPSRAITRAGGRFAAQWKDALAYIGGTRAMILAIVLCCVVGVLGNPIFSLTVVFAETVFDTGPVGLGLLTAALGAGAVGYALAGAIVRSRRSLGRRAAAAMIALGLALCLIGVVPTLVLGIVAAMAVGAAFLAAFATLNTTIQLLAPDQLRGRVLAARHMVFSASIAVGVLLCGILTDVWGVQWATIAFGAALVVVALLVALLPGWRFSLLDQASASPDAPISESDSPL</sequence>
<dbReference type="SUPFAM" id="SSF103473">
    <property type="entry name" value="MFS general substrate transporter"/>
    <property type="match status" value="1"/>
</dbReference>
<evidence type="ECO:0000256" key="6">
    <source>
        <dbReference type="ARBA" id="ARBA00023136"/>
    </source>
</evidence>
<dbReference type="Pfam" id="PF05977">
    <property type="entry name" value="MFS_3"/>
    <property type="match status" value="1"/>
</dbReference>
<protein>
    <submittedName>
        <fullName evidence="9">MFS transporter</fullName>
    </submittedName>
</protein>
<evidence type="ECO:0000256" key="2">
    <source>
        <dbReference type="ARBA" id="ARBA00022448"/>
    </source>
</evidence>
<comment type="subcellular location">
    <subcellularLocation>
        <location evidence="1">Cell membrane</location>
        <topology evidence="1">Multi-pass membrane protein</topology>
    </subcellularLocation>
</comment>
<dbReference type="PROSITE" id="PS50850">
    <property type="entry name" value="MFS"/>
    <property type="match status" value="1"/>
</dbReference>
<dbReference type="InterPro" id="IPR020846">
    <property type="entry name" value="MFS_dom"/>
</dbReference>
<evidence type="ECO:0000256" key="5">
    <source>
        <dbReference type="ARBA" id="ARBA00022989"/>
    </source>
</evidence>
<evidence type="ECO:0000256" key="3">
    <source>
        <dbReference type="ARBA" id="ARBA00022475"/>
    </source>
</evidence>
<keyword evidence="5 7" id="KW-1133">Transmembrane helix</keyword>
<name>A0ABR8X1Q7_9MICO</name>
<dbReference type="PANTHER" id="PTHR23513">
    <property type="entry name" value="INTEGRAL MEMBRANE EFFLUX PROTEIN-RELATED"/>
    <property type="match status" value="1"/>
</dbReference>
<organism evidence="9 10">
    <name type="scientific">Microbacterium gallinarum</name>
    <dbReference type="NCBI Taxonomy" id="2762209"/>
    <lineage>
        <taxon>Bacteria</taxon>
        <taxon>Bacillati</taxon>
        <taxon>Actinomycetota</taxon>
        <taxon>Actinomycetes</taxon>
        <taxon>Micrococcales</taxon>
        <taxon>Microbacteriaceae</taxon>
        <taxon>Microbacterium</taxon>
    </lineage>
</organism>
<evidence type="ECO:0000313" key="9">
    <source>
        <dbReference type="EMBL" id="MBD8022746.1"/>
    </source>
</evidence>
<evidence type="ECO:0000256" key="4">
    <source>
        <dbReference type="ARBA" id="ARBA00022692"/>
    </source>
</evidence>
<accession>A0ABR8X1Q7</accession>
<dbReference type="InterPro" id="IPR010290">
    <property type="entry name" value="TM_effector"/>
</dbReference>
<feature type="transmembrane region" description="Helical" evidence="7">
    <location>
        <begin position="266"/>
        <end position="289"/>
    </location>
</feature>
<reference evidence="9 10" key="1">
    <citation type="submission" date="2020-08" db="EMBL/GenBank/DDBJ databases">
        <title>A Genomic Blueprint of the Chicken Gut Microbiome.</title>
        <authorList>
            <person name="Gilroy R."/>
            <person name="Ravi A."/>
            <person name="Getino M."/>
            <person name="Pursley I."/>
            <person name="Horton D.L."/>
            <person name="Alikhan N.-F."/>
            <person name="Baker D."/>
            <person name="Gharbi K."/>
            <person name="Hall N."/>
            <person name="Watson M."/>
            <person name="Adriaenssens E.M."/>
            <person name="Foster-Nyarko E."/>
            <person name="Jarju S."/>
            <person name="Secka A."/>
            <person name="Antonio M."/>
            <person name="Oren A."/>
            <person name="Chaudhuri R."/>
            <person name="La Ragione R.M."/>
            <person name="Hildebrand F."/>
            <person name="Pallen M.J."/>
        </authorList>
    </citation>
    <scope>NUCLEOTIDE SEQUENCE [LARGE SCALE GENOMIC DNA]</scope>
    <source>
        <strain evidence="9 10">Sa1CUA4</strain>
    </source>
</reference>